<keyword evidence="7" id="KW-1185">Reference proteome</keyword>
<keyword evidence="4" id="KW-0233">DNA recombination</keyword>
<feature type="domain" description="Tyr recombinase" evidence="5">
    <location>
        <begin position="160"/>
        <end position="327"/>
    </location>
</feature>
<dbReference type="PROSITE" id="PS51898">
    <property type="entry name" value="TYR_RECOMBINASE"/>
    <property type="match status" value="1"/>
</dbReference>
<dbReference type="SUPFAM" id="SSF56349">
    <property type="entry name" value="DNA breaking-rejoining enzymes"/>
    <property type="match status" value="1"/>
</dbReference>
<comment type="similarity">
    <text evidence="1">Belongs to the 'phage' integrase family.</text>
</comment>
<evidence type="ECO:0000256" key="3">
    <source>
        <dbReference type="ARBA" id="ARBA00023125"/>
    </source>
</evidence>
<dbReference type="InterPro" id="IPR010998">
    <property type="entry name" value="Integrase_recombinase_N"/>
</dbReference>
<dbReference type="Pfam" id="PF00589">
    <property type="entry name" value="Phage_integrase"/>
    <property type="match status" value="1"/>
</dbReference>
<organism evidence="6 7">
    <name type="scientific">Meinhardsimonia xiamenensis</name>
    <dbReference type="NCBI Taxonomy" id="990712"/>
    <lineage>
        <taxon>Bacteria</taxon>
        <taxon>Pseudomonadati</taxon>
        <taxon>Pseudomonadota</taxon>
        <taxon>Alphaproteobacteria</taxon>
        <taxon>Rhodobacterales</taxon>
        <taxon>Paracoccaceae</taxon>
        <taxon>Meinhardsimonia</taxon>
    </lineage>
</organism>
<dbReference type="PANTHER" id="PTHR30349:SF64">
    <property type="entry name" value="PROPHAGE INTEGRASE INTD-RELATED"/>
    <property type="match status" value="1"/>
</dbReference>
<reference evidence="7" key="1">
    <citation type="submission" date="2016-10" db="EMBL/GenBank/DDBJ databases">
        <authorList>
            <person name="Varghese N."/>
            <person name="Submissions S."/>
        </authorList>
    </citation>
    <scope>NUCLEOTIDE SEQUENCE [LARGE SCALE GENOMIC DNA]</scope>
    <source>
        <strain evidence="7">CGMCC 1.10789</strain>
    </source>
</reference>
<keyword evidence="2" id="KW-0229">DNA integration</keyword>
<dbReference type="InterPro" id="IPR013762">
    <property type="entry name" value="Integrase-like_cat_sf"/>
</dbReference>
<dbReference type="STRING" id="990712.SAMN05216257_104112"/>
<evidence type="ECO:0000313" key="6">
    <source>
        <dbReference type="EMBL" id="SDK69971.1"/>
    </source>
</evidence>
<sequence length="338" mass="38605">MKRHAPPYVYRRTAKGRTYWYYERGGVRVPMPPPDHPDFPEKYALARRGTPLKPAPNRRTFRRLIEDYRASARWAKLAPRTRRDYERVLLWAIDRIGELDPAKMERRHVLRARDENRDRMRFANYIVQVLSVLFEQAIDQGWMTHNPARGIPMLKKKGDGPHRPWPQDKLEAFAAAAEPDTIARTAMELCIGTGQRIGDVLKMRWSDIRDGGIEVRQGKTGSRLWIPFTPRLAAYLARLPRRGMTIVCGRDGRPVTYHYAAAEIRRIRDRIGALDYTIHGWRYTAAAELAAAGCSDDEIQAITGHKALAMVAKYAGPSRQEARARAAQARRSGRKGGA</sequence>
<dbReference type="EMBL" id="FNFV01000004">
    <property type="protein sequence ID" value="SDK69971.1"/>
    <property type="molecule type" value="Genomic_DNA"/>
</dbReference>
<dbReference type="OrthoDB" id="7510934at2"/>
<dbReference type="GO" id="GO:0006310">
    <property type="term" value="P:DNA recombination"/>
    <property type="evidence" value="ECO:0007669"/>
    <property type="project" value="UniProtKB-KW"/>
</dbReference>
<protein>
    <submittedName>
        <fullName evidence="6">Site-specific recombinase XerD</fullName>
    </submittedName>
</protein>
<evidence type="ECO:0000259" key="5">
    <source>
        <dbReference type="PROSITE" id="PS51898"/>
    </source>
</evidence>
<dbReference type="GO" id="GO:0003677">
    <property type="term" value="F:DNA binding"/>
    <property type="evidence" value="ECO:0007669"/>
    <property type="project" value="UniProtKB-KW"/>
</dbReference>
<dbReference type="InterPro" id="IPR011010">
    <property type="entry name" value="DNA_brk_join_enz"/>
</dbReference>
<dbReference type="InterPro" id="IPR002104">
    <property type="entry name" value="Integrase_catalytic"/>
</dbReference>
<dbReference type="Gene3D" id="1.10.150.130">
    <property type="match status" value="1"/>
</dbReference>
<dbReference type="Proteomes" id="UP000199328">
    <property type="component" value="Unassembled WGS sequence"/>
</dbReference>
<dbReference type="RefSeq" id="WP_092500341.1">
    <property type="nucleotide sequence ID" value="NZ_FNFV01000004.1"/>
</dbReference>
<proteinExistence type="inferred from homology"/>
<dbReference type="Gene3D" id="1.10.443.10">
    <property type="entry name" value="Intergrase catalytic core"/>
    <property type="match status" value="1"/>
</dbReference>
<name>A0A1G9E1G6_9RHOB</name>
<accession>A0A1G9E1G6</accession>
<dbReference type="AlphaFoldDB" id="A0A1G9E1G6"/>
<dbReference type="GO" id="GO:0015074">
    <property type="term" value="P:DNA integration"/>
    <property type="evidence" value="ECO:0007669"/>
    <property type="project" value="UniProtKB-KW"/>
</dbReference>
<evidence type="ECO:0000256" key="1">
    <source>
        <dbReference type="ARBA" id="ARBA00008857"/>
    </source>
</evidence>
<gene>
    <name evidence="6" type="ORF">SAMN05216257_104112</name>
</gene>
<evidence type="ECO:0000313" key="7">
    <source>
        <dbReference type="Proteomes" id="UP000199328"/>
    </source>
</evidence>
<evidence type="ECO:0000256" key="4">
    <source>
        <dbReference type="ARBA" id="ARBA00023172"/>
    </source>
</evidence>
<keyword evidence="3" id="KW-0238">DNA-binding</keyword>
<evidence type="ECO:0000256" key="2">
    <source>
        <dbReference type="ARBA" id="ARBA00022908"/>
    </source>
</evidence>
<dbReference type="InterPro" id="IPR050090">
    <property type="entry name" value="Tyrosine_recombinase_XerCD"/>
</dbReference>
<dbReference type="PANTHER" id="PTHR30349">
    <property type="entry name" value="PHAGE INTEGRASE-RELATED"/>
    <property type="match status" value="1"/>
</dbReference>